<keyword evidence="3" id="KW-1185">Reference proteome</keyword>
<protein>
    <submittedName>
        <fullName evidence="2">Uncharacterized protein</fullName>
    </submittedName>
</protein>
<reference evidence="2" key="1">
    <citation type="submission" date="2022-01" db="EMBL/GenBank/DDBJ databases">
        <authorList>
            <person name="King R."/>
        </authorList>
    </citation>
    <scope>NUCLEOTIDE SEQUENCE</scope>
</reference>
<accession>A0A9N9SW39</accession>
<gene>
    <name evidence="2" type="ORF">DIABBA_LOCUS4316</name>
</gene>
<dbReference type="OrthoDB" id="193931at2759"/>
<evidence type="ECO:0000313" key="3">
    <source>
        <dbReference type="Proteomes" id="UP001153709"/>
    </source>
</evidence>
<organism evidence="2 3">
    <name type="scientific">Diabrotica balteata</name>
    <name type="common">Banded cucumber beetle</name>
    <dbReference type="NCBI Taxonomy" id="107213"/>
    <lineage>
        <taxon>Eukaryota</taxon>
        <taxon>Metazoa</taxon>
        <taxon>Ecdysozoa</taxon>
        <taxon>Arthropoda</taxon>
        <taxon>Hexapoda</taxon>
        <taxon>Insecta</taxon>
        <taxon>Pterygota</taxon>
        <taxon>Neoptera</taxon>
        <taxon>Endopterygota</taxon>
        <taxon>Coleoptera</taxon>
        <taxon>Polyphaga</taxon>
        <taxon>Cucujiformia</taxon>
        <taxon>Chrysomeloidea</taxon>
        <taxon>Chrysomelidae</taxon>
        <taxon>Galerucinae</taxon>
        <taxon>Diabroticina</taxon>
        <taxon>Diabroticites</taxon>
        <taxon>Diabrotica</taxon>
    </lineage>
</organism>
<name>A0A9N9SW39_DIABA</name>
<dbReference type="EMBL" id="OU898278">
    <property type="protein sequence ID" value="CAG9830623.1"/>
    <property type="molecule type" value="Genomic_DNA"/>
</dbReference>
<feature type="region of interest" description="Disordered" evidence="1">
    <location>
        <begin position="25"/>
        <end position="70"/>
    </location>
</feature>
<feature type="compositionally biased region" description="Low complexity" evidence="1">
    <location>
        <begin position="39"/>
        <end position="55"/>
    </location>
</feature>
<proteinExistence type="predicted"/>
<evidence type="ECO:0000313" key="2">
    <source>
        <dbReference type="EMBL" id="CAG9830623.1"/>
    </source>
</evidence>
<dbReference type="Proteomes" id="UP001153709">
    <property type="component" value="Chromosome 3"/>
</dbReference>
<sequence>MVYILFSGSLSVFLGREQKSLDRFSPVRRGSEGSAGGCRTLSSSSQEQRLQRGLSARNSPPRSIPGSPIHQKFMSEQPLRHHMSECTSPIHQFYQTLPESSTMQDLQNFSSNIDPTLGLPPENYQQHSYGPYEATNRSPTYSYDSINRSPLHSSPYTTTNLTSSPIGPSVFSQVSNLGLYSGSNSPILNPLLSPNTSPVFGGYMQNAQGSSVSSITQGISGLNTASTGSITQGIPSGSLQMEMRSQLHDESKMDTFAPNVSYMGGQAPQNYLHILNIHGHRSLTNSPISNPGSPGLDMIQEEIPVQSCPKSEQSHPQISVTDVLGKCRLSRNMNRVE</sequence>
<evidence type="ECO:0000256" key="1">
    <source>
        <dbReference type="SAM" id="MobiDB-lite"/>
    </source>
</evidence>
<dbReference type="AlphaFoldDB" id="A0A9N9SW39"/>